<evidence type="ECO:0000313" key="3">
    <source>
        <dbReference type="Proteomes" id="UP000185895"/>
    </source>
</evidence>
<feature type="domain" description="Glycosyltransferase subfamily 4-like N-terminal" evidence="1">
    <location>
        <begin position="26"/>
        <end position="187"/>
    </location>
</feature>
<organism evidence="2 3">
    <name type="scientific">Acinetobacter qingfengensis</name>
    <dbReference type="NCBI Taxonomy" id="1262585"/>
    <lineage>
        <taxon>Bacteria</taxon>
        <taxon>Pseudomonadati</taxon>
        <taxon>Pseudomonadota</taxon>
        <taxon>Gammaproteobacteria</taxon>
        <taxon>Moraxellales</taxon>
        <taxon>Moraxellaceae</taxon>
        <taxon>Acinetobacter</taxon>
    </lineage>
</organism>
<keyword evidence="3" id="KW-1185">Reference proteome</keyword>
<evidence type="ECO:0000313" key="2">
    <source>
        <dbReference type="EMBL" id="OEY97280.1"/>
    </source>
</evidence>
<dbReference type="CDD" id="cd03811">
    <property type="entry name" value="GT4_GT28_WabH-like"/>
    <property type="match status" value="1"/>
</dbReference>
<dbReference type="GO" id="GO:0016757">
    <property type="term" value="F:glycosyltransferase activity"/>
    <property type="evidence" value="ECO:0007669"/>
    <property type="project" value="TreeGrafter"/>
</dbReference>
<name>A0A1E7RCZ7_9GAMM</name>
<dbReference type="PANTHER" id="PTHR12526">
    <property type="entry name" value="GLYCOSYLTRANSFERASE"/>
    <property type="match status" value="1"/>
</dbReference>
<accession>A0A1E7RCZ7</accession>
<proteinExistence type="predicted"/>
<gene>
    <name evidence="2" type="ORF">BJI46_01635</name>
</gene>
<dbReference type="Gene3D" id="3.40.50.2000">
    <property type="entry name" value="Glycogen Phosphorylase B"/>
    <property type="match status" value="2"/>
</dbReference>
<dbReference type="STRING" id="1262585.BJI46_01635"/>
<dbReference type="Pfam" id="PF13439">
    <property type="entry name" value="Glyco_transf_4"/>
    <property type="match status" value="1"/>
</dbReference>
<dbReference type="Pfam" id="PF13692">
    <property type="entry name" value="Glyco_trans_1_4"/>
    <property type="match status" value="1"/>
</dbReference>
<dbReference type="PANTHER" id="PTHR12526:SF638">
    <property type="entry name" value="SPORE COAT PROTEIN SA"/>
    <property type="match status" value="1"/>
</dbReference>
<evidence type="ECO:0000259" key="1">
    <source>
        <dbReference type="Pfam" id="PF13439"/>
    </source>
</evidence>
<dbReference type="EMBL" id="MKKK01000012">
    <property type="protein sequence ID" value="OEY97280.1"/>
    <property type="molecule type" value="Genomic_DNA"/>
</dbReference>
<dbReference type="Proteomes" id="UP000185895">
    <property type="component" value="Unassembled WGS sequence"/>
</dbReference>
<dbReference type="AlphaFoldDB" id="A0A1E7RCZ7"/>
<protein>
    <recommendedName>
        <fullName evidence="1">Glycosyltransferase subfamily 4-like N-terminal domain-containing protein</fullName>
    </recommendedName>
</protein>
<sequence>MTTSTITQTNTQKIRITFLMRSAQGGGAERVTIALANQLAAKGYHIDFIFIQAVGPFLQDIDHRIHVIDLGVRRTLLAPVKLYQQLKRHRPDVLISALNYINIMAIMACRCLKGKRPKTMITEHGTLSAVLESLRGTGKLVPMLMQRCYPFADRIIAVSHGVADDLAQQLQLSPQQIQTIYNPMDFDKIFSKKNIPLNHPWVNCGIPLILGAGRLVEVKNFPLLIAAFERVRAQQACRLVIIGEGEKRTELETQIQSSAYAQDIALLGFSDNPYQWMAAANLFVLSSRTEGLPTVLIEALLCGTQVISTDCPYGPREILQDGQFGSLVPVDDVAALAAEMLKKLQHTSAPQIDLTTLAQRFGQDSITLQYEQEIQQLCSGATA</sequence>
<dbReference type="SUPFAM" id="SSF53756">
    <property type="entry name" value="UDP-Glycosyltransferase/glycogen phosphorylase"/>
    <property type="match status" value="1"/>
</dbReference>
<dbReference type="RefSeq" id="WP_070069427.1">
    <property type="nucleotide sequence ID" value="NZ_MKKK01000012.1"/>
</dbReference>
<dbReference type="InterPro" id="IPR028098">
    <property type="entry name" value="Glyco_trans_4-like_N"/>
</dbReference>
<comment type="caution">
    <text evidence="2">The sequence shown here is derived from an EMBL/GenBank/DDBJ whole genome shotgun (WGS) entry which is preliminary data.</text>
</comment>
<reference evidence="2 3" key="1">
    <citation type="submission" date="2016-09" db="EMBL/GenBank/DDBJ databases">
        <authorList>
            <person name="Capua I."/>
            <person name="De Benedictis P."/>
            <person name="Joannis T."/>
            <person name="Lombin L.H."/>
            <person name="Cattoli G."/>
        </authorList>
    </citation>
    <scope>NUCLEOTIDE SEQUENCE [LARGE SCALE GENOMIC DNA]</scope>
    <source>
        <strain evidence="2 3">ANC 4671</strain>
    </source>
</reference>